<evidence type="ECO:0000313" key="2">
    <source>
        <dbReference type="EMBL" id="EQA38739.1"/>
    </source>
</evidence>
<reference evidence="2 3" key="1">
    <citation type="submission" date="2013-05" db="EMBL/GenBank/DDBJ databases">
        <authorList>
            <person name="Harkins D.M."/>
            <person name="Durkin A.S."/>
            <person name="Brinkac L.M."/>
            <person name="Haft D.H."/>
            <person name="Selengut J.D."/>
            <person name="Sanka R."/>
            <person name="DePew J."/>
            <person name="Purushe J."/>
            <person name="Hartskeerl R.A."/>
            <person name="Ahmed A."/>
            <person name="van der Linden H."/>
            <person name="Goris M.G.A."/>
            <person name="Vinetz J.M."/>
            <person name="Sutton G.G."/>
            <person name="Nierman W.C."/>
            <person name="Fouts D.E."/>
        </authorList>
    </citation>
    <scope>NUCLEOTIDE SEQUENCE [LARGE SCALE GENOMIC DNA]</scope>
    <source>
        <strain evidence="2 3">10</strain>
    </source>
</reference>
<dbReference type="STRING" id="1049790.LEP1GSC047_2421"/>
<dbReference type="EMBL" id="AHMM02000006">
    <property type="protein sequence ID" value="EQA38739.1"/>
    <property type="molecule type" value="Genomic_DNA"/>
</dbReference>
<evidence type="ECO:0000256" key="1">
    <source>
        <dbReference type="SAM" id="MobiDB-lite"/>
    </source>
</evidence>
<dbReference type="Proteomes" id="UP000018719">
    <property type="component" value="Unassembled WGS sequence"/>
</dbReference>
<feature type="compositionally biased region" description="Basic residues" evidence="1">
    <location>
        <begin position="51"/>
        <end position="66"/>
    </location>
</feature>
<dbReference type="AlphaFoldDB" id="V6I0E2"/>
<name>V6I0E2_9LEPT</name>
<accession>V6I0E2</accession>
<sequence>MPRSASVSGESSCQIGGVRAGAFFGAGVNEEILGAVSTPKEARKGESSVPKTKRKKTRSALGNKRKVLPMCEFSDRSAEM</sequence>
<proteinExistence type="predicted"/>
<comment type="caution">
    <text evidence="2">The sequence shown here is derived from an EMBL/GenBank/DDBJ whole genome shotgun (WGS) entry which is preliminary data.</text>
</comment>
<organism evidence="2 3">
    <name type="scientific">Leptospira inadai serovar Lyme str. 10</name>
    <dbReference type="NCBI Taxonomy" id="1049790"/>
    <lineage>
        <taxon>Bacteria</taxon>
        <taxon>Pseudomonadati</taxon>
        <taxon>Spirochaetota</taxon>
        <taxon>Spirochaetia</taxon>
        <taxon>Leptospirales</taxon>
        <taxon>Leptospiraceae</taxon>
        <taxon>Leptospira</taxon>
    </lineage>
</organism>
<gene>
    <name evidence="2" type="ORF">LEP1GSC047_2421</name>
</gene>
<protein>
    <submittedName>
        <fullName evidence="2">Uncharacterized protein</fullName>
    </submittedName>
</protein>
<feature type="region of interest" description="Disordered" evidence="1">
    <location>
        <begin position="37"/>
        <end position="66"/>
    </location>
</feature>
<evidence type="ECO:0000313" key="3">
    <source>
        <dbReference type="Proteomes" id="UP000018719"/>
    </source>
</evidence>